<keyword evidence="1" id="KW-1133">Transmembrane helix</keyword>
<keyword evidence="1" id="KW-0472">Membrane</keyword>
<protein>
    <submittedName>
        <fullName evidence="4">Uncharacterized protein</fullName>
    </submittedName>
</protein>
<reference evidence="4" key="1">
    <citation type="submission" date="2021-02" db="EMBL/GenBank/DDBJ databases">
        <authorList>
            <person name="Nowell W R."/>
        </authorList>
    </citation>
    <scope>NUCLEOTIDE SEQUENCE</scope>
</reference>
<dbReference type="EMBL" id="CAJNOI010000247">
    <property type="protein sequence ID" value="CAF1207710.1"/>
    <property type="molecule type" value="Genomic_DNA"/>
</dbReference>
<dbReference type="Proteomes" id="UP000663877">
    <property type="component" value="Unassembled WGS sequence"/>
</dbReference>
<proteinExistence type="predicted"/>
<evidence type="ECO:0000256" key="2">
    <source>
        <dbReference type="SAM" id="SignalP"/>
    </source>
</evidence>
<feature type="transmembrane region" description="Helical" evidence="1">
    <location>
        <begin position="226"/>
        <end position="245"/>
    </location>
</feature>
<feature type="chain" id="PRO_5036412207" evidence="2">
    <location>
        <begin position="23"/>
        <end position="349"/>
    </location>
</feature>
<keyword evidence="2" id="KW-0732">Signal</keyword>
<accession>A0A815R941</accession>
<name>A0A815R941_9BILA</name>
<dbReference type="EMBL" id="CAJNOM010000504">
    <property type="protein sequence ID" value="CAF1474284.1"/>
    <property type="molecule type" value="Genomic_DNA"/>
</dbReference>
<feature type="transmembrane region" description="Helical" evidence="1">
    <location>
        <begin position="196"/>
        <end position="220"/>
    </location>
</feature>
<evidence type="ECO:0000313" key="3">
    <source>
        <dbReference type="EMBL" id="CAF1207710.1"/>
    </source>
</evidence>
<evidence type="ECO:0000256" key="1">
    <source>
        <dbReference type="SAM" id="Phobius"/>
    </source>
</evidence>
<comment type="caution">
    <text evidence="4">The sequence shown here is derived from an EMBL/GenBank/DDBJ whole genome shotgun (WGS) entry which is preliminary data.</text>
</comment>
<dbReference type="OrthoDB" id="10391194at2759"/>
<dbReference type="Proteomes" id="UP000663832">
    <property type="component" value="Unassembled WGS sequence"/>
</dbReference>
<gene>
    <name evidence="3" type="ORF">BJG266_LOCUS27268</name>
    <name evidence="4" type="ORF">QVE165_LOCUS41805</name>
</gene>
<sequence>MRFICHILLLVVCVGTFIDCKGGRGGGGGRGSIGGVWSSQYFQYETWHGPHQFSLLFNSQAMKIKGTGSDDNGVFSINGFYSTKTNRIVLKKEYESNTSNTKENSGHPVKIELMWNEENNQFEGNWYINTIVYKDSGKFNLQFHEKSLAIKSDSNGTFNVNTFYTNSLNNYVTHEDYLYLLSIINPQLKQLMTNKYLYMISIILFGAVYLVLLALSVFFLTDIGDFGYVLISIFILVNLIFLPMLKYSIYPYYNYKVENIHGSIKSLVKEFSSQTNTSQTTNDLIWNIEFNDDSKPILHIECPPLCPKNPMNPIATTSSIPQLSTDKFQSEIANQIHSSSEPVQYNSIQ</sequence>
<dbReference type="AlphaFoldDB" id="A0A815R941"/>
<organism evidence="4 5">
    <name type="scientific">Adineta steineri</name>
    <dbReference type="NCBI Taxonomy" id="433720"/>
    <lineage>
        <taxon>Eukaryota</taxon>
        <taxon>Metazoa</taxon>
        <taxon>Spiralia</taxon>
        <taxon>Gnathifera</taxon>
        <taxon>Rotifera</taxon>
        <taxon>Eurotatoria</taxon>
        <taxon>Bdelloidea</taxon>
        <taxon>Adinetida</taxon>
        <taxon>Adinetidae</taxon>
        <taxon>Adineta</taxon>
    </lineage>
</organism>
<evidence type="ECO:0000313" key="4">
    <source>
        <dbReference type="EMBL" id="CAF1474284.1"/>
    </source>
</evidence>
<keyword evidence="1" id="KW-0812">Transmembrane</keyword>
<keyword evidence="5" id="KW-1185">Reference proteome</keyword>
<feature type="signal peptide" evidence="2">
    <location>
        <begin position="1"/>
        <end position="22"/>
    </location>
</feature>
<evidence type="ECO:0000313" key="5">
    <source>
        <dbReference type="Proteomes" id="UP000663832"/>
    </source>
</evidence>